<evidence type="ECO:0000313" key="2">
    <source>
        <dbReference type="EMBL" id="SFJ56863.1"/>
    </source>
</evidence>
<proteinExistence type="predicted"/>
<reference evidence="3" key="1">
    <citation type="submission" date="2016-10" db="EMBL/GenBank/DDBJ databases">
        <authorList>
            <person name="Varghese N."/>
            <person name="Submissions S."/>
        </authorList>
    </citation>
    <scope>NUCLEOTIDE SEQUENCE [LARGE SCALE GENOMIC DNA]</scope>
    <source>
        <strain evidence="3">DSM 26542</strain>
    </source>
</reference>
<dbReference type="RefSeq" id="WP_090679541.1">
    <property type="nucleotide sequence ID" value="NZ_FORU01000010.1"/>
</dbReference>
<dbReference type="PROSITE" id="PS51257">
    <property type="entry name" value="PROKAR_LIPOPROTEIN"/>
    <property type="match status" value="1"/>
</dbReference>
<dbReference type="EMBL" id="FORU01000010">
    <property type="protein sequence ID" value="SFJ56863.1"/>
    <property type="molecule type" value="Genomic_DNA"/>
</dbReference>
<dbReference type="OrthoDB" id="975810at2"/>
<organism evidence="2 3">
    <name type="scientific">Myroides guanonis</name>
    <dbReference type="NCBI Taxonomy" id="1150112"/>
    <lineage>
        <taxon>Bacteria</taxon>
        <taxon>Pseudomonadati</taxon>
        <taxon>Bacteroidota</taxon>
        <taxon>Flavobacteriia</taxon>
        <taxon>Flavobacteriales</taxon>
        <taxon>Flavobacteriaceae</taxon>
        <taxon>Myroides</taxon>
    </lineage>
</organism>
<keyword evidence="1" id="KW-0732">Signal</keyword>
<evidence type="ECO:0000313" key="3">
    <source>
        <dbReference type="Proteomes" id="UP000243887"/>
    </source>
</evidence>
<protein>
    <recommendedName>
        <fullName evidence="4">PKD domain-containing protein</fullName>
    </recommendedName>
</protein>
<dbReference type="AlphaFoldDB" id="A0A1I3SDF7"/>
<name>A0A1I3SDF7_9FLAO</name>
<accession>A0A1I3SDF7</accession>
<dbReference type="STRING" id="1150112.SAMN04487893_11048"/>
<sequence>MKNKVTNLASVSMLIISGFLASSCSSDNNTDDKKEPPTERERKNHVAKVFEFTPSVGQLVNTLPKFENGDTELTMLKKAEQALTKKTGDGIISLGGFGGYITLGMNETIENKAGLRDFRVLGNTFSLQGTITSSTNAEGSSEPGIIMVAYDTNKNGKPDDNEWYEIAGSEYYKDATTKNYEITYFKPDAEKEQQTGFIKDYLYWEDNQGNSGYKSKNAFHFESYFPLWTSKTSITFKGTLLASNAVDVNNDGSFWSMISYDYGYADNAPNNSDQSTIDIDWAVDKQGNKVKLPGVDFIKIYSGINQEVGSIGEISTEVMGIQNLHLVKADIRTN</sequence>
<dbReference type="Proteomes" id="UP000243887">
    <property type="component" value="Unassembled WGS sequence"/>
</dbReference>
<evidence type="ECO:0008006" key="4">
    <source>
        <dbReference type="Google" id="ProtNLM"/>
    </source>
</evidence>
<keyword evidence="3" id="KW-1185">Reference proteome</keyword>
<gene>
    <name evidence="2" type="ORF">SAMN04487893_11048</name>
</gene>
<evidence type="ECO:0000256" key="1">
    <source>
        <dbReference type="SAM" id="SignalP"/>
    </source>
</evidence>
<feature type="chain" id="PRO_5017313818" description="PKD domain-containing protein" evidence="1">
    <location>
        <begin position="22"/>
        <end position="334"/>
    </location>
</feature>
<feature type="signal peptide" evidence="1">
    <location>
        <begin position="1"/>
        <end position="21"/>
    </location>
</feature>